<evidence type="ECO:0000313" key="1">
    <source>
        <dbReference type="EMBL" id="MPC68130.1"/>
    </source>
</evidence>
<dbReference type="Proteomes" id="UP000324222">
    <property type="component" value="Unassembled WGS sequence"/>
</dbReference>
<protein>
    <submittedName>
        <fullName evidence="1">Uncharacterized protein</fullName>
    </submittedName>
</protein>
<accession>A0A5B7H7K1</accession>
<dbReference type="EMBL" id="VSRR010027342">
    <property type="protein sequence ID" value="MPC68130.1"/>
    <property type="molecule type" value="Genomic_DNA"/>
</dbReference>
<proteinExistence type="predicted"/>
<evidence type="ECO:0000313" key="2">
    <source>
        <dbReference type="Proteomes" id="UP000324222"/>
    </source>
</evidence>
<keyword evidence="2" id="KW-1185">Reference proteome</keyword>
<dbReference type="AlphaFoldDB" id="A0A5B7H7K1"/>
<gene>
    <name evidence="1" type="ORF">E2C01_062325</name>
</gene>
<reference evidence="1 2" key="1">
    <citation type="submission" date="2019-05" db="EMBL/GenBank/DDBJ databases">
        <title>Another draft genome of Portunus trituberculatus and its Hox gene families provides insights of decapod evolution.</title>
        <authorList>
            <person name="Jeong J.-H."/>
            <person name="Song I."/>
            <person name="Kim S."/>
            <person name="Choi T."/>
            <person name="Kim D."/>
            <person name="Ryu S."/>
            <person name="Kim W."/>
        </authorList>
    </citation>
    <scope>NUCLEOTIDE SEQUENCE [LARGE SCALE GENOMIC DNA]</scope>
    <source>
        <tissue evidence="1">Muscle</tissue>
    </source>
</reference>
<name>A0A5B7H7K1_PORTR</name>
<organism evidence="1 2">
    <name type="scientific">Portunus trituberculatus</name>
    <name type="common">Swimming crab</name>
    <name type="synonym">Neptunus trituberculatus</name>
    <dbReference type="NCBI Taxonomy" id="210409"/>
    <lineage>
        <taxon>Eukaryota</taxon>
        <taxon>Metazoa</taxon>
        <taxon>Ecdysozoa</taxon>
        <taxon>Arthropoda</taxon>
        <taxon>Crustacea</taxon>
        <taxon>Multicrustacea</taxon>
        <taxon>Malacostraca</taxon>
        <taxon>Eumalacostraca</taxon>
        <taxon>Eucarida</taxon>
        <taxon>Decapoda</taxon>
        <taxon>Pleocyemata</taxon>
        <taxon>Brachyura</taxon>
        <taxon>Eubrachyura</taxon>
        <taxon>Portunoidea</taxon>
        <taxon>Portunidae</taxon>
        <taxon>Portuninae</taxon>
        <taxon>Portunus</taxon>
    </lineage>
</organism>
<sequence length="79" mass="8729">MPRLCASGAACGEVVLAAVILPPLLVPPYRQHRQRPSLILVCLRRAVLPVCCAVLYCASRHVTHYGSFRHSPTLFITFD</sequence>
<comment type="caution">
    <text evidence="1">The sequence shown here is derived from an EMBL/GenBank/DDBJ whole genome shotgun (WGS) entry which is preliminary data.</text>
</comment>